<name>A0ABW2KRG0_9PROT</name>
<dbReference type="EMBL" id="JBHTCM010000004">
    <property type="protein sequence ID" value="MFC7331895.1"/>
    <property type="molecule type" value="Genomic_DNA"/>
</dbReference>
<evidence type="ECO:0000313" key="1">
    <source>
        <dbReference type="EMBL" id="MFC7331895.1"/>
    </source>
</evidence>
<reference evidence="2" key="1">
    <citation type="journal article" date="2019" name="Int. J. Syst. Evol. Microbiol.">
        <title>The Global Catalogue of Microorganisms (GCM) 10K type strain sequencing project: providing services to taxonomists for standard genome sequencing and annotation.</title>
        <authorList>
            <consortium name="The Broad Institute Genomics Platform"/>
            <consortium name="The Broad Institute Genome Sequencing Center for Infectious Disease"/>
            <person name="Wu L."/>
            <person name="Ma J."/>
        </authorList>
    </citation>
    <scope>NUCLEOTIDE SEQUENCE [LARGE SCALE GENOMIC DNA]</scope>
    <source>
        <strain evidence="2">CGMCC 1.16275</strain>
    </source>
</reference>
<accession>A0ABW2KRG0</accession>
<evidence type="ECO:0000313" key="2">
    <source>
        <dbReference type="Proteomes" id="UP001596456"/>
    </source>
</evidence>
<keyword evidence="2" id="KW-1185">Reference proteome</keyword>
<proteinExistence type="predicted"/>
<comment type="caution">
    <text evidence="1">The sequence shown here is derived from an EMBL/GenBank/DDBJ whole genome shotgun (WGS) entry which is preliminary data.</text>
</comment>
<sequence length="285" mass="32616">MSVVGGEQKTRGVIYGRSLDQRPLPPAAEVLPNGIRVADMDAVSLPQKTWRDQLRLFLQASGLTTIPGVVRLRWQAHDVIDWLQGSLLGKGRSRRASITHPLQLMPAIEFMMGTPAELDVERRMMQALLGRGLVEYRRRLSQARERPLVFAREASACFMAGFKEQQLVGRISSPAEHFQTVQRIYRNYYFFRTNYIFSIIAREPPESGSKLFSKFMRVSFFLSTIQEDGTIAAKPSYRLLPPKEHVVFLAKRDAGLQAKLREDEQLRAELQQVLKYFRPLRQGPL</sequence>
<protein>
    <submittedName>
        <fullName evidence="1">Uncharacterized protein</fullName>
    </submittedName>
</protein>
<organism evidence="1 2">
    <name type="scientific">Rhodocista pekingensis</name>
    <dbReference type="NCBI Taxonomy" id="201185"/>
    <lineage>
        <taxon>Bacteria</taxon>
        <taxon>Pseudomonadati</taxon>
        <taxon>Pseudomonadota</taxon>
        <taxon>Alphaproteobacteria</taxon>
        <taxon>Rhodospirillales</taxon>
        <taxon>Azospirillaceae</taxon>
        <taxon>Rhodocista</taxon>
    </lineage>
</organism>
<gene>
    <name evidence="1" type="ORF">ACFQPS_01845</name>
</gene>
<dbReference type="Proteomes" id="UP001596456">
    <property type="component" value="Unassembled WGS sequence"/>
</dbReference>
<dbReference type="RefSeq" id="WP_377355961.1">
    <property type="nucleotide sequence ID" value="NZ_JBHTCM010000004.1"/>
</dbReference>